<accession>A0A151XFB6</accession>
<dbReference type="EMBL" id="KQ982205">
    <property type="protein sequence ID" value="KYQ58980.1"/>
    <property type="molecule type" value="Genomic_DNA"/>
</dbReference>
<dbReference type="AlphaFoldDB" id="A0A151XFB6"/>
<organism evidence="1 2">
    <name type="scientific">Mycetomoellerius zeteki</name>
    <dbReference type="NCBI Taxonomy" id="64791"/>
    <lineage>
        <taxon>Eukaryota</taxon>
        <taxon>Metazoa</taxon>
        <taxon>Ecdysozoa</taxon>
        <taxon>Arthropoda</taxon>
        <taxon>Hexapoda</taxon>
        <taxon>Insecta</taxon>
        <taxon>Pterygota</taxon>
        <taxon>Neoptera</taxon>
        <taxon>Endopterygota</taxon>
        <taxon>Hymenoptera</taxon>
        <taxon>Apocrita</taxon>
        <taxon>Aculeata</taxon>
        <taxon>Formicoidea</taxon>
        <taxon>Formicidae</taxon>
        <taxon>Myrmicinae</taxon>
        <taxon>Mycetomoellerius</taxon>
    </lineage>
</organism>
<name>A0A151XFB6_9HYME</name>
<protein>
    <submittedName>
        <fullName evidence="1">Uncharacterized protein</fullName>
    </submittedName>
</protein>
<keyword evidence="2" id="KW-1185">Reference proteome</keyword>
<evidence type="ECO:0000313" key="2">
    <source>
        <dbReference type="Proteomes" id="UP000075809"/>
    </source>
</evidence>
<reference evidence="1 2" key="1">
    <citation type="submission" date="2015-09" db="EMBL/GenBank/DDBJ databases">
        <title>Trachymyrmex zeteki WGS genome.</title>
        <authorList>
            <person name="Nygaard S."/>
            <person name="Hu H."/>
            <person name="Boomsma J."/>
            <person name="Zhang G."/>
        </authorList>
    </citation>
    <scope>NUCLEOTIDE SEQUENCE [LARGE SCALE GENOMIC DNA]</scope>
    <source>
        <strain evidence="1">Tzet28-1</strain>
        <tissue evidence="1">Whole body</tissue>
    </source>
</reference>
<gene>
    <name evidence="1" type="ORF">ALC60_01987</name>
</gene>
<proteinExistence type="predicted"/>
<dbReference type="Proteomes" id="UP000075809">
    <property type="component" value="Unassembled WGS sequence"/>
</dbReference>
<sequence length="166" mass="18681">MAVCTAGELLSTCLLLLVVVVVVVVSSSRLRALCFELPSAWSVYCFREDTRASDSVHDLHERNGGSNRERARAPHRHTAHRVMIAEIADRVASSRFSDTAGNLIRTGYKKEQANWLDFYISLSESKNSWSGIGNCKCIRMLDTSICNKLHKCLWSYLFPWSDGNII</sequence>
<evidence type="ECO:0000313" key="1">
    <source>
        <dbReference type="EMBL" id="KYQ58980.1"/>
    </source>
</evidence>